<proteinExistence type="predicted"/>
<dbReference type="OrthoDB" id="2455216at2"/>
<reference evidence="2 4" key="2">
    <citation type="submission" date="2019-03" db="EMBL/GenBank/DDBJ databases">
        <title>Genomic Encyclopedia of Type Strains, Phase IV (KMG-IV): sequencing the most valuable type-strain genomes for metagenomic binning, comparative biology and taxonomic classification.</title>
        <authorList>
            <person name="Goeker M."/>
        </authorList>
    </citation>
    <scope>NUCLEOTIDE SEQUENCE [LARGE SCALE GENOMIC DNA]</scope>
    <source>
        <strain evidence="2 4">DSM 20580</strain>
    </source>
</reference>
<gene>
    <name evidence="2" type="ORF">DFR61_1612</name>
    <name evidence="1" type="ORF">NCTC10597_01108</name>
</gene>
<name>A0A2U3A9B7_9BACL</name>
<dbReference type="RefSeq" id="WP_109350843.1">
    <property type="nucleotide sequence ID" value="NZ_BJUE01000076.1"/>
</dbReference>
<comment type="caution">
    <text evidence="1">The sequence shown here is derived from an EMBL/GenBank/DDBJ whole genome shotgun (WGS) entry which is preliminary data.</text>
</comment>
<protein>
    <submittedName>
        <fullName evidence="1">Uncharacterized protein</fullName>
    </submittedName>
</protein>
<dbReference type="EMBL" id="UGNP01000001">
    <property type="protein sequence ID" value="STX09433.1"/>
    <property type="molecule type" value="Genomic_DNA"/>
</dbReference>
<dbReference type="Proteomes" id="UP000254330">
    <property type="component" value="Unassembled WGS sequence"/>
</dbReference>
<sequence length="71" mass="7862">MICGKCNSSKETVLVSQNYQLPNAICTIHHIPATKCNCQLYISNSINQEIVDYLEENKAANSTLNVSFAQV</sequence>
<reference evidence="1 3" key="1">
    <citation type="submission" date="2018-06" db="EMBL/GenBank/DDBJ databases">
        <authorList>
            <consortium name="Pathogen Informatics"/>
            <person name="Doyle S."/>
        </authorList>
    </citation>
    <scope>NUCLEOTIDE SEQUENCE [LARGE SCALE GENOMIC DNA]</scope>
    <source>
        <strain evidence="1 3">NCTC10597</strain>
    </source>
</reference>
<dbReference type="Proteomes" id="UP000294641">
    <property type="component" value="Unassembled WGS sequence"/>
</dbReference>
<evidence type="ECO:0000313" key="2">
    <source>
        <dbReference type="EMBL" id="TDR32694.1"/>
    </source>
</evidence>
<keyword evidence="4" id="KW-1185">Reference proteome</keyword>
<dbReference type="EMBL" id="SNZG01000061">
    <property type="protein sequence ID" value="TDR32694.1"/>
    <property type="molecule type" value="Genomic_DNA"/>
</dbReference>
<evidence type="ECO:0000313" key="4">
    <source>
        <dbReference type="Proteomes" id="UP000294641"/>
    </source>
</evidence>
<accession>A0A2U3A9B7</accession>
<dbReference type="AlphaFoldDB" id="A0A2U3A9B7"/>
<organism evidence="1 3">
    <name type="scientific">Kurthia zopfii</name>
    <dbReference type="NCBI Taxonomy" id="1650"/>
    <lineage>
        <taxon>Bacteria</taxon>
        <taxon>Bacillati</taxon>
        <taxon>Bacillota</taxon>
        <taxon>Bacilli</taxon>
        <taxon>Bacillales</taxon>
        <taxon>Caryophanaceae</taxon>
        <taxon>Kurthia</taxon>
    </lineage>
</organism>
<evidence type="ECO:0000313" key="3">
    <source>
        <dbReference type="Proteomes" id="UP000254330"/>
    </source>
</evidence>
<evidence type="ECO:0000313" key="1">
    <source>
        <dbReference type="EMBL" id="STX09433.1"/>
    </source>
</evidence>